<dbReference type="OrthoDB" id="368873at2"/>
<evidence type="ECO:0000256" key="8">
    <source>
        <dbReference type="ARBA" id="ARBA00023014"/>
    </source>
</evidence>
<evidence type="ECO:0000256" key="6">
    <source>
        <dbReference type="ARBA" id="ARBA00023002"/>
    </source>
</evidence>
<dbReference type="PROSITE" id="PS00198">
    <property type="entry name" value="4FE4S_FER_1"/>
    <property type="match status" value="1"/>
</dbReference>
<evidence type="ECO:0000256" key="4">
    <source>
        <dbReference type="ARBA" id="ARBA00022643"/>
    </source>
</evidence>
<dbReference type="PANTHER" id="PTHR43673">
    <property type="entry name" value="NAD(P)H NITROREDUCTASE YDGI-RELATED"/>
    <property type="match status" value="1"/>
</dbReference>
<dbReference type="GO" id="GO:0016491">
    <property type="term" value="F:oxidoreductase activity"/>
    <property type="evidence" value="ECO:0007669"/>
    <property type="project" value="UniProtKB-KW"/>
</dbReference>
<dbReference type="GO" id="GO:0046872">
    <property type="term" value="F:metal ion binding"/>
    <property type="evidence" value="ECO:0007669"/>
    <property type="project" value="UniProtKB-KW"/>
</dbReference>
<dbReference type="InterPro" id="IPR029479">
    <property type="entry name" value="Nitroreductase"/>
</dbReference>
<keyword evidence="6" id="KW-0560">Oxidoreductase</keyword>
<dbReference type="Gene3D" id="3.30.70.20">
    <property type="match status" value="1"/>
</dbReference>
<dbReference type="Pfam" id="PF00881">
    <property type="entry name" value="Nitroreductase"/>
    <property type="match status" value="1"/>
</dbReference>
<evidence type="ECO:0000256" key="2">
    <source>
        <dbReference type="ARBA" id="ARBA00007118"/>
    </source>
</evidence>
<dbReference type="Proteomes" id="UP000324298">
    <property type="component" value="Unassembled WGS sequence"/>
</dbReference>
<dbReference type="RefSeq" id="WP_149309355.1">
    <property type="nucleotide sequence ID" value="NZ_SRSD01000011.1"/>
</dbReference>
<gene>
    <name evidence="10" type="ORF">ET418_16155</name>
</gene>
<dbReference type="PROSITE" id="PS51379">
    <property type="entry name" value="4FE4S_FER_2"/>
    <property type="match status" value="2"/>
</dbReference>
<reference evidence="10 11" key="1">
    <citation type="submission" date="2019-04" db="EMBL/GenBank/DDBJ databases">
        <title>Geobacter ruber sp. nov., ferric-reducing bacteria isolated from paddy soil.</title>
        <authorList>
            <person name="Xu Z."/>
            <person name="Masuda Y."/>
            <person name="Itoh H."/>
            <person name="Senoo K."/>
        </authorList>
    </citation>
    <scope>NUCLEOTIDE SEQUENCE [LARGE SCALE GENOMIC DNA]</scope>
    <source>
        <strain evidence="10 11">Red88</strain>
    </source>
</reference>
<keyword evidence="3" id="KW-0285">Flavoprotein</keyword>
<accession>A0A5A9X546</accession>
<dbReference type="SUPFAM" id="SSF54862">
    <property type="entry name" value="4Fe-4S ferredoxins"/>
    <property type="match status" value="1"/>
</dbReference>
<comment type="caution">
    <text evidence="10">The sequence shown here is derived from an EMBL/GenBank/DDBJ whole genome shotgun (WGS) entry which is preliminary data.</text>
</comment>
<evidence type="ECO:0000259" key="9">
    <source>
        <dbReference type="PROSITE" id="PS51379"/>
    </source>
</evidence>
<evidence type="ECO:0000256" key="1">
    <source>
        <dbReference type="ARBA" id="ARBA00001917"/>
    </source>
</evidence>
<keyword evidence="8" id="KW-0411">Iron-sulfur</keyword>
<keyword evidence="7" id="KW-0408">Iron</keyword>
<dbReference type="Pfam" id="PF13187">
    <property type="entry name" value="Fer4_9"/>
    <property type="match status" value="1"/>
</dbReference>
<evidence type="ECO:0000256" key="7">
    <source>
        <dbReference type="ARBA" id="ARBA00023004"/>
    </source>
</evidence>
<dbReference type="PANTHER" id="PTHR43673:SF2">
    <property type="entry name" value="NITROREDUCTASE"/>
    <property type="match status" value="1"/>
</dbReference>
<evidence type="ECO:0000313" key="10">
    <source>
        <dbReference type="EMBL" id="KAA0888272.1"/>
    </source>
</evidence>
<dbReference type="InterPro" id="IPR000415">
    <property type="entry name" value="Nitroreductase-like"/>
</dbReference>
<evidence type="ECO:0000313" key="11">
    <source>
        <dbReference type="Proteomes" id="UP000324298"/>
    </source>
</evidence>
<evidence type="ECO:0000256" key="5">
    <source>
        <dbReference type="ARBA" id="ARBA00022723"/>
    </source>
</evidence>
<protein>
    <submittedName>
        <fullName evidence="10">Nitroreductase</fullName>
    </submittedName>
</protein>
<comment type="cofactor">
    <cofactor evidence="1">
        <name>FMN</name>
        <dbReference type="ChEBI" id="CHEBI:58210"/>
    </cofactor>
</comment>
<keyword evidence="11" id="KW-1185">Reference proteome</keyword>
<proteinExistence type="inferred from homology"/>
<comment type="similarity">
    <text evidence="2">Belongs to the nitroreductase family.</text>
</comment>
<evidence type="ECO:0000256" key="3">
    <source>
        <dbReference type="ARBA" id="ARBA00022630"/>
    </source>
</evidence>
<keyword evidence="4" id="KW-0288">FMN</keyword>
<feature type="domain" description="4Fe-4S ferredoxin-type" evidence="9">
    <location>
        <begin position="2"/>
        <end position="31"/>
    </location>
</feature>
<dbReference type="InterPro" id="IPR017896">
    <property type="entry name" value="4Fe4S_Fe-S-bd"/>
</dbReference>
<dbReference type="SUPFAM" id="SSF55469">
    <property type="entry name" value="FMN-dependent nitroreductase-like"/>
    <property type="match status" value="1"/>
</dbReference>
<dbReference type="InterPro" id="IPR017900">
    <property type="entry name" value="4Fe4S_Fe_S_CS"/>
</dbReference>
<dbReference type="Gene3D" id="3.40.109.10">
    <property type="entry name" value="NADH Oxidase"/>
    <property type="match status" value="1"/>
</dbReference>
<dbReference type="EMBL" id="SRSD01000011">
    <property type="protein sequence ID" value="KAA0888272.1"/>
    <property type="molecule type" value="Genomic_DNA"/>
</dbReference>
<feature type="domain" description="4Fe-4S ferredoxin-type" evidence="9">
    <location>
        <begin position="32"/>
        <end position="64"/>
    </location>
</feature>
<organism evidence="10 11">
    <name type="scientific">Oryzomonas rubra</name>
    <dbReference type="NCBI Taxonomy" id="2509454"/>
    <lineage>
        <taxon>Bacteria</taxon>
        <taxon>Pseudomonadati</taxon>
        <taxon>Thermodesulfobacteriota</taxon>
        <taxon>Desulfuromonadia</taxon>
        <taxon>Geobacterales</taxon>
        <taxon>Geobacteraceae</taxon>
        <taxon>Oryzomonas</taxon>
    </lineage>
</organism>
<name>A0A5A9X546_9BACT</name>
<dbReference type="CDD" id="cd02143">
    <property type="entry name" value="nitroreductase_FeS-like"/>
    <property type="match status" value="1"/>
</dbReference>
<dbReference type="GO" id="GO:0051536">
    <property type="term" value="F:iron-sulfur cluster binding"/>
    <property type="evidence" value="ECO:0007669"/>
    <property type="project" value="UniProtKB-KW"/>
</dbReference>
<dbReference type="AlphaFoldDB" id="A0A5A9X546"/>
<keyword evidence="5" id="KW-0479">Metal-binding</keyword>
<sequence>MSLVTIDHSTCRRDGICSEVCPPALFEVDGEGFPVFRAGGEQDCITCGHCVAVCPQGAVHHEKIPLEESLPIDPALTVSIPALNQLVRSRRSVREFRDEPVPQALVKQVIEVARWAPSAVNRQPVHWLVIQTPSEVKRLAGLVIDYLRQSNKLEPRYTRYIDLWEQGKDPILRNAPHLAVIHAPDEWLWSSVDSTIALTQFELAAVAQGIGTCWAGFLMRAANGHPPLKEALGIPEDHSVYGALMYGFPRYRYPRVPPRQEARIQWR</sequence>